<evidence type="ECO:0000256" key="10">
    <source>
        <dbReference type="ARBA" id="ARBA00030803"/>
    </source>
</evidence>
<proteinExistence type="predicted"/>
<keyword evidence="6" id="KW-0805">Transcription regulation</keyword>
<evidence type="ECO:0000256" key="7">
    <source>
        <dbReference type="ARBA" id="ARBA00023136"/>
    </source>
</evidence>
<dbReference type="InterPro" id="IPR051474">
    <property type="entry name" value="Anti-sigma-K/W_factor"/>
</dbReference>
<evidence type="ECO:0000259" key="14">
    <source>
        <dbReference type="Pfam" id="PF22618"/>
    </source>
</evidence>
<keyword evidence="5 12" id="KW-1133">Transmembrane helix</keyword>
<keyword evidence="3" id="KW-1003">Cell membrane</keyword>
<keyword evidence="16" id="KW-1185">Reference proteome</keyword>
<organism evidence="15 16">
    <name type="scientific">Dactylosporangium vinaceum</name>
    <dbReference type="NCBI Taxonomy" id="53362"/>
    <lineage>
        <taxon>Bacteria</taxon>
        <taxon>Bacillati</taxon>
        <taxon>Actinomycetota</taxon>
        <taxon>Actinomycetes</taxon>
        <taxon>Micromonosporales</taxon>
        <taxon>Micromonosporaceae</taxon>
        <taxon>Dactylosporangium</taxon>
    </lineage>
</organism>
<dbReference type="EMBL" id="JBHMCA010000069">
    <property type="protein sequence ID" value="MFB9449877.1"/>
    <property type="molecule type" value="Genomic_DNA"/>
</dbReference>
<comment type="subcellular location">
    <subcellularLocation>
        <location evidence="2">Cell membrane</location>
    </subcellularLocation>
    <subcellularLocation>
        <location evidence="1">Membrane</location>
        <topology evidence="1">Single-pass membrane protein</topology>
    </subcellularLocation>
</comment>
<dbReference type="Pfam" id="PF10099">
    <property type="entry name" value="RskA_C"/>
    <property type="match status" value="1"/>
</dbReference>
<keyword evidence="7 12" id="KW-0472">Membrane</keyword>
<feature type="region of interest" description="Disordered" evidence="11">
    <location>
        <begin position="216"/>
        <end position="238"/>
    </location>
</feature>
<dbReference type="RefSeq" id="WP_223100471.1">
    <property type="nucleotide sequence ID" value="NZ_CP061913.1"/>
</dbReference>
<evidence type="ECO:0000256" key="8">
    <source>
        <dbReference type="ARBA" id="ARBA00023163"/>
    </source>
</evidence>
<feature type="domain" description="Anti-sigma K factor RskA C-terminal" evidence="13">
    <location>
        <begin position="99"/>
        <end position="227"/>
    </location>
</feature>
<accession>A0ABV5MLY9</accession>
<dbReference type="InterPro" id="IPR041916">
    <property type="entry name" value="Anti_sigma_zinc_sf"/>
</dbReference>
<protein>
    <recommendedName>
        <fullName evidence="10">Regulator of SigK</fullName>
    </recommendedName>
    <alternativeName>
        <fullName evidence="9">Sigma-K anti-sigma factor RskA</fullName>
    </alternativeName>
</protein>
<dbReference type="Pfam" id="PF22618">
    <property type="entry name" value="RskA_N"/>
    <property type="match status" value="1"/>
</dbReference>
<dbReference type="InterPro" id="IPR053877">
    <property type="entry name" value="RskA_N"/>
</dbReference>
<comment type="caution">
    <text evidence="15">The sequence shown here is derived from an EMBL/GenBank/DDBJ whole genome shotgun (WGS) entry which is preliminary data.</text>
</comment>
<reference evidence="15 16" key="1">
    <citation type="submission" date="2024-09" db="EMBL/GenBank/DDBJ databases">
        <authorList>
            <person name="Sun Q."/>
            <person name="Mori K."/>
        </authorList>
    </citation>
    <scope>NUCLEOTIDE SEQUENCE [LARGE SCALE GENOMIC DNA]</scope>
    <source>
        <strain evidence="15 16">JCM 3307</strain>
    </source>
</reference>
<feature type="domain" description="Anti-sigma-K factor RskA N-terminal" evidence="14">
    <location>
        <begin position="10"/>
        <end position="49"/>
    </location>
</feature>
<keyword evidence="8" id="KW-0804">Transcription</keyword>
<evidence type="ECO:0000259" key="13">
    <source>
        <dbReference type="Pfam" id="PF10099"/>
    </source>
</evidence>
<evidence type="ECO:0000256" key="9">
    <source>
        <dbReference type="ARBA" id="ARBA00029829"/>
    </source>
</evidence>
<dbReference type="Gene3D" id="1.10.10.1320">
    <property type="entry name" value="Anti-sigma factor, zinc-finger domain"/>
    <property type="match status" value="1"/>
</dbReference>
<evidence type="ECO:0000313" key="15">
    <source>
        <dbReference type="EMBL" id="MFB9449877.1"/>
    </source>
</evidence>
<name>A0ABV5MLY9_9ACTN</name>
<evidence type="ECO:0000256" key="6">
    <source>
        <dbReference type="ARBA" id="ARBA00023015"/>
    </source>
</evidence>
<evidence type="ECO:0000256" key="12">
    <source>
        <dbReference type="SAM" id="Phobius"/>
    </source>
</evidence>
<evidence type="ECO:0000313" key="16">
    <source>
        <dbReference type="Proteomes" id="UP001589608"/>
    </source>
</evidence>
<dbReference type="PANTHER" id="PTHR37461">
    <property type="entry name" value="ANTI-SIGMA-K FACTOR RSKA"/>
    <property type="match status" value="1"/>
</dbReference>
<feature type="transmembrane region" description="Helical" evidence="12">
    <location>
        <begin position="97"/>
        <end position="118"/>
    </location>
</feature>
<evidence type="ECO:0000256" key="1">
    <source>
        <dbReference type="ARBA" id="ARBA00004167"/>
    </source>
</evidence>
<dbReference type="InterPro" id="IPR018764">
    <property type="entry name" value="RskA_C"/>
</dbReference>
<evidence type="ECO:0000256" key="4">
    <source>
        <dbReference type="ARBA" id="ARBA00022692"/>
    </source>
</evidence>
<evidence type="ECO:0000256" key="2">
    <source>
        <dbReference type="ARBA" id="ARBA00004236"/>
    </source>
</evidence>
<dbReference type="Proteomes" id="UP001589608">
    <property type="component" value="Unassembled WGS sequence"/>
</dbReference>
<evidence type="ECO:0000256" key="3">
    <source>
        <dbReference type="ARBA" id="ARBA00022475"/>
    </source>
</evidence>
<gene>
    <name evidence="15" type="ORF">ACFFTR_42950</name>
</gene>
<keyword evidence="4 12" id="KW-0812">Transmembrane</keyword>
<evidence type="ECO:0000256" key="5">
    <source>
        <dbReference type="ARBA" id="ARBA00022989"/>
    </source>
</evidence>
<evidence type="ECO:0000256" key="11">
    <source>
        <dbReference type="SAM" id="MobiDB-lite"/>
    </source>
</evidence>
<sequence length="238" mass="24876">MAATVDIHALVGAYALDAVDDIERAAFERHLRDCESCTTEVAELRETTAWLAQPVAEAPPPRMRDAVLARVHSTPQERPKAAAASGRSGRRSLVRTWIVGVAASVVFAGAASAGTYAITQQQYAAQSASIDAVLAAADARLVSTQVEGGVVTMVVSPSHDAGVAVLNGLKKPEGSYQLWMISTSSSGDKSYRPLDVTDSGSGRFYVKGLAPEFGVSKEPRGGSKTGHPAEVVGGLTLR</sequence>
<dbReference type="PANTHER" id="PTHR37461:SF1">
    <property type="entry name" value="ANTI-SIGMA-K FACTOR RSKA"/>
    <property type="match status" value="1"/>
</dbReference>